<dbReference type="OrthoDB" id="1873691at2759"/>
<dbReference type="Proteomes" id="UP000015453">
    <property type="component" value="Unassembled WGS sequence"/>
</dbReference>
<evidence type="ECO:0000313" key="4">
    <source>
        <dbReference type="Proteomes" id="UP000015453"/>
    </source>
</evidence>
<dbReference type="InterPro" id="IPR058269">
    <property type="entry name" value="DUF7963"/>
</dbReference>
<feature type="region of interest" description="Disordered" evidence="1">
    <location>
        <begin position="92"/>
        <end position="145"/>
    </location>
</feature>
<dbReference type="InterPro" id="IPR012337">
    <property type="entry name" value="RNaseH-like_sf"/>
</dbReference>
<keyword evidence="4" id="KW-1185">Reference proteome</keyword>
<accession>S8CPL4</accession>
<gene>
    <name evidence="3" type="ORF">M569_05645</name>
</gene>
<organism evidence="3 4">
    <name type="scientific">Genlisea aurea</name>
    <dbReference type="NCBI Taxonomy" id="192259"/>
    <lineage>
        <taxon>Eukaryota</taxon>
        <taxon>Viridiplantae</taxon>
        <taxon>Streptophyta</taxon>
        <taxon>Embryophyta</taxon>
        <taxon>Tracheophyta</taxon>
        <taxon>Spermatophyta</taxon>
        <taxon>Magnoliopsida</taxon>
        <taxon>eudicotyledons</taxon>
        <taxon>Gunneridae</taxon>
        <taxon>Pentapetalae</taxon>
        <taxon>asterids</taxon>
        <taxon>lamiids</taxon>
        <taxon>Lamiales</taxon>
        <taxon>Lentibulariaceae</taxon>
        <taxon>Genlisea</taxon>
    </lineage>
</organism>
<sequence length="673" mass="75135">MSSSGDATFEEALTKRYESLTSLRGKANKGKGAWYWAYFEPILVTNPDSAAPKAVKLKCCRCGSVFSASNPSRTASEHLKRGSCPNFAPMLKPISQLTPQNRPPEHFSGTKSGVGAKPSTLSPVKKHKTLKKKQAPPSSPVPPLSPRQADVAFSLLSDWFFQVCGSVSLSSLQTSSFNSFLAHVGLPRFEFSDSRLDSKFQISRDESEARIREAAFFQISSDGWKSSRNNGGDRSSVKFTVNLPNGTTIFHKLIFPHYDSGGVVPSQYIEEVFSDAIRGVCGGVENLHKCVGIVSDRFKSTALKNLEGQNDRLVNVSCLAQGFLSLLKDLYRELPFIRSVSDDCLKIANLVNSHAQIRNYIHKFRSQHHGTAAIFIRAPHHKKSSDMSKNISLFVSMLEDILSCSQLLHVVFLDDDSCKSLDESASELIRYASFWKSLEAVHSLFTTIMSMASEVKDERPLLGRCLPLWKELKAKIKEWESNYGFIDARIVEKIVEKRFWKCYHPSWAAAFILDPLHLVRDSTGKYLPPFSYLTQEQEKDVDRLVMKLVSFEEPHVVLMELMKWRSEGLDPLYAQAVQVRKKDPVTGKMKVVNPSSSRLVWETCLHELKSVGRAAVRLLFLHATSSSTATIAPPFDYDAWSSLGAERAHKLSFVAANAGFRPPEAADKDVEVV</sequence>
<dbReference type="AlphaFoldDB" id="S8CPL4"/>
<feature type="compositionally biased region" description="Basic residues" evidence="1">
    <location>
        <begin position="124"/>
        <end position="134"/>
    </location>
</feature>
<proteinExistence type="predicted"/>
<name>S8CPL4_9LAMI</name>
<dbReference type="PANTHER" id="PTHR32166">
    <property type="entry name" value="OSJNBA0013A04.12 PROTEIN"/>
    <property type="match status" value="1"/>
</dbReference>
<feature type="domain" description="DUF7963" evidence="2">
    <location>
        <begin position="5"/>
        <end position="87"/>
    </location>
</feature>
<protein>
    <recommendedName>
        <fullName evidence="2">DUF7963 domain-containing protein</fullName>
    </recommendedName>
</protein>
<reference evidence="3 4" key="1">
    <citation type="journal article" date="2013" name="BMC Genomics">
        <title>The miniature genome of a carnivorous plant Genlisea aurea contains a low number of genes and short non-coding sequences.</title>
        <authorList>
            <person name="Leushkin E.V."/>
            <person name="Sutormin R.A."/>
            <person name="Nabieva E.R."/>
            <person name="Penin A.A."/>
            <person name="Kondrashov A.S."/>
            <person name="Logacheva M.D."/>
        </authorList>
    </citation>
    <scope>NUCLEOTIDE SEQUENCE [LARGE SCALE GENOMIC DNA]</scope>
</reference>
<dbReference type="EMBL" id="AUSU01002283">
    <property type="protein sequence ID" value="EPS69124.1"/>
    <property type="molecule type" value="Genomic_DNA"/>
</dbReference>
<comment type="caution">
    <text evidence="3">The sequence shown here is derived from an EMBL/GenBank/DDBJ whole genome shotgun (WGS) entry which is preliminary data.</text>
</comment>
<dbReference type="SUPFAM" id="SSF53098">
    <property type="entry name" value="Ribonuclease H-like"/>
    <property type="match status" value="1"/>
</dbReference>
<evidence type="ECO:0000256" key="1">
    <source>
        <dbReference type="SAM" id="MobiDB-lite"/>
    </source>
</evidence>
<evidence type="ECO:0000313" key="3">
    <source>
        <dbReference type="EMBL" id="EPS69124.1"/>
    </source>
</evidence>
<dbReference type="PANTHER" id="PTHR32166:SF24">
    <property type="entry name" value="F16P17.2 PROTEIN"/>
    <property type="match status" value="1"/>
</dbReference>
<evidence type="ECO:0000259" key="2">
    <source>
        <dbReference type="Pfam" id="PF25908"/>
    </source>
</evidence>
<dbReference type="Pfam" id="PF25908">
    <property type="entry name" value="DUF7963"/>
    <property type="match status" value="1"/>
</dbReference>